<dbReference type="Gene3D" id="3.30.560.10">
    <property type="entry name" value="Glucose Oxidase, domain 3"/>
    <property type="match status" value="1"/>
</dbReference>
<evidence type="ECO:0000313" key="8">
    <source>
        <dbReference type="EMBL" id="GAA0366356.1"/>
    </source>
</evidence>
<evidence type="ECO:0000256" key="3">
    <source>
        <dbReference type="ARBA" id="ARBA00022630"/>
    </source>
</evidence>
<dbReference type="InterPro" id="IPR000172">
    <property type="entry name" value="GMC_OxRdtase_N"/>
</dbReference>
<reference evidence="9" key="1">
    <citation type="journal article" date="2019" name="Int. J. Syst. Evol. Microbiol.">
        <title>The Global Catalogue of Microorganisms (GCM) 10K type strain sequencing project: providing services to taxonomists for standard genome sequencing and annotation.</title>
        <authorList>
            <consortium name="The Broad Institute Genomics Platform"/>
            <consortium name="The Broad Institute Genome Sequencing Center for Infectious Disease"/>
            <person name="Wu L."/>
            <person name="Ma J."/>
        </authorList>
    </citation>
    <scope>NUCLEOTIDE SEQUENCE [LARGE SCALE GENOMIC DNA]</scope>
    <source>
        <strain evidence="9">JCM 4565</strain>
    </source>
</reference>
<feature type="domain" description="Glucose-methanol-choline oxidoreductase N-terminal" evidence="7">
    <location>
        <begin position="257"/>
        <end position="271"/>
    </location>
</feature>
<dbReference type="InterPro" id="IPR007867">
    <property type="entry name" value="GMC_OxRtase_C"/>
</dbReference>
<evidence type="ECO:0000256" key="4">
    <source>
        <dbReference type="ARBA" id="ARBA00022827"/>
    </source>
</evidence>
<organism evidence="8 9">
    <name type="scientific">Streptomyces blastmyceticus</name>
    <dbReference type="NCBI Taxonomy" id="68180"/>
    <lineage>
        <taxon>Bacteria</taxon>
        <taxon>Bacillati</taxon>
        <taxon>Actinomycetota</taxon>
        <taxon>Actinomycetes</taxon>
        <taxon>Kitasatosporales</taxon>
        <taxon>Streptomycetaceae</taxon>
        <taxon>Streptomyces</taxon>
    </lineage>
</organism>
<evidence type="ECO:0000313" key="9">
    <source>
        <dbReference type="Proteomes" id="UP001500063"/>
    </source>
</evidence>
<dbReference type="SUPFAM" id="SSF51905">
    <property type="entry name" value="FAD/NAD(P)-binding domain"/>
    <property type="match status" value="1"/>
</dbReference>
<comment type="similarity">
    <text evidence="2 5">Belongs to the GMC oxidoreductase family.</text>
</comment>
<dbReference type="EMBL" id="BAAABW010000026">
    <property type="protein sequence ID" value="GAA0366356.1"/>
    <property type="molecule type" value="Genomic_DNA"/>
</dbReference>
<dbReference type="Proteomes" id="UP001500063">
    <property type="component" value="Unassembled WGS sequence"/>
</dbReference>
<dbReference type="PIRSF" id="PIRSF000137">
    <property type="entry name" value="Alcohol_oxidase"/>
    <property type="match status" value="1"/>
</dbReference>
<name>A0ABP3HBG9_9ACTN</name>
<dbReference type="PANTHER" id="PTHR11552:SF147">
    <property type="entry name" value="CHOLINE DEHYDROGENASE, MITOCHONDRIAL"/>
    <property type="match status" value="1"/>
</dbReference>
<keyword evidence="9" id="KW-1185">Reference proteome</keyword>
<accession>A0ABP3HBG9</accession>
<comment type="cofactor">
    <cofactor evidence="1">
        <name>FAD</name>
        <dbReference type="ChEBI" id="CHEBI:57692"/>
    </cofactor>
</comment>
<keyword evidence="4 5" id="KW-0274">FAD</keyword>
<evidence type="ECO:0000259" key="7">
    <source>
        <dbReference type="PROSITE" id="PS00624"/>
    </source>
</evidence>
<dbReference type="Gene3D" id="3.50.50.60">
    <property type="entry name" value="FAD/NAD(P)-binding domain"/>
    <property type="match status" value="1"/>
</dbReference>
<keyword evidence="3 5" id="KW-0285">Flavoprotein</keyword>
<dbReference type="PANTHER" id="PTHR11552">
    <property type="entry name" value="GLUCOSE-METHANOL-CHOLINE GMC OXIDOREDUCTASE"/>
    <property type="match status" value="1"/>
</dbReference>
<dbReference type="Pfam" id="PF05199">
    <property type="entry name" value="GMC_oxred_C"/>
    <property type="match status" value="1"/>
</dbReference>
<dbReference type="InterPro" id="IPR012132">
    <property type="entry name" value="GMC_OxRdtase"/>
</dbReference>
<proteinExistence type="inferred from homology"/>
<evidence type="ECO:0000256" key="5">
    <source>
        <dbReference type="RuleBase" id="RU003968"/>
    </source>
</evidence>
<evidence type="ECO:0000256" key="1">
    <source>
        <dbReference type="ARBA" id="ARBA00001974"/>
    </source>
</evidence>
<comment type="caution">
    <text evidence="8">The sequence shown here is derived from an EMBL/GenBank/DDBJ whole genome shotgun (WGS) entry which is preliminary data.</text>
</comment>
<dbReference type="SUPFAM" id="SSF54373">
    <property type="entry name" value="FAD-linked reductases, C-terminal domain"/>
    <property type="match status" value="1"/>
</dbReference>
<dbReference type="PROSITE" id="PS00624">
    <property type="entry name" value="GMC_OXRED_2"/>
    <property type="match status" value="1"/>
</dbReference>
<dbReference type="Pfam" id="PF00732">
    <property type="entry name" value="GMC_oxred_N"/>
    <property type="match status" value="1"/>
</dbReference>
<sequence length="519" mass="54806">MSVRDEAVHDYVIVGAGSAGCVLAARLGADPGTSVLLLEAGRDDAVRAISVPVAFSTLFRTEVDWDHRTRAQGELDGRELYWPAGKVLGGGSSINAMVYIRGNAADYDGWRARGLDGWGHRDVLPYFRRSEDNTRGADAHHGTGGPLAVSDLRDRHPLSEAFLAAAEAAGLAANPDFNGARQEGVGFYQATVRRGRRDGTARAFLRPAARRRNLTVRTRATVRRVVVEHGRAVGVSAELDGRAREFRARREVILAAGAIGSPRLLLLSGIGPAAELAALGIPVVADSPQVGRNLQDHLTIGAGWEVRGIRTLESALRPANVLRYAGARRGPLASHVVEAGGFVAAGDAPPHLQLHAAPVLFDNHGLTPPPCPGFTIGVSLLTPESRGKITLRSADPADAPVIDPCYGTGPTDLARLVDGLELVIGIGTARPLNRHFGALYALAGTDRGSLERWTRARADTLYHPVGTCAMGTVVDAALRVTGVAGLRVCDASVMPVIPRGNTNAPTIMIAERAADLIRG</sequence>
<evidence type="ECO:0000256" key="2">
    <source>
        <dbReference type="ARBA" id="ARBA00010790"/>
    </source>
</evidence>
<dbReference type="PROSITE" id="PS00623">
    <property type="entry name" value="GMC_OXRED_1"/>
    <property type="match status" value="1"/>
</dbReference>
<evidence type="ECO:0000259" key="6">
    <source>
        <dbReference type="PROSITE" id="PS00623"/>
    </source>
</evidence>
<protein>
    <submittedName>
        <fullName evidence="8">GMC family oxidoreductase N-terminal domain-containing protein</fullName>
    </submittedName>
</protein>
<dbReference type="PROSITE" id="PS51257">
    <property type="entry name" value="PROKAR_LIPOPROTEIN"/>
    <property type="match status" value="1"/>
</dbReference>
<dbReference type="InterPro" id="IPR036188">
    <property type="entry name" value="FAD/NAD-bd_sf"/>
</dbReference>
<feature type="domain" description="Glucose-methanol-choline oxidoreductase N-terminal" evidence="6">
    <location>
        <begin position="85"/>
        <end position="108"/>
    </location>
</feature>
<gene>
    <name evidence="8" type="ORF">GCM10010319_50320</name>
</gene>